<accession>A0AAD7QSD7</accession>
<dbReference type="InterPro" id="IPR013525">
    <property type="entry name" value="ABC2_TM"/>
</dbReference>
<feature type="transmembrane region" description="Helical" evidence="6">
    <location>
        <begin position="160"/>
        <end position="177"/>
    </location>
</feature>
<keyword evidence="2" id="KW-0813">Transport</keyword>
<dbReference type="GeneID" id="80885508"/>
<feature type="transmembrane region" description="Helical" evidence="6">
    <location>
        <begin position="241"/>
        <end position="266"/>
    </location>
</feature>
<evidence type="ECO:0000256" key="3">
    <source>
        <dbReference type="ARBA" id="ARBA00022692"/>
    </source>
</evidence>
<dbReference type="Pfam" id="PF01061">
    <property type="entry name" value="ABC2_membrane"/>
    <property type="match status" value="1"/>
</dbReference>
<sequence length="285" mass="31899">MSIVAFLRRLAQVENLSIICTIHQPSSVLFNQFDDATFDSGGKTAYFGPIGENGASVIHCFSRLAAPPARDENPAEYLLEVEISGMVELVGKRQRPEESQEYATPLIKQIKVVTIRLWLILRRTPSLGYALLFNSVLSAIICGVLFFQLKNSILDTQSRAFLMFFAATVIIPIVNSIEVQFVFARDLYDLRERNSKMYFWIAVVSAYLLCVTPYAILGSVTFLPIFWYMLGMCMKAPIAGFAYFVVVLLQIWHSHLAIWLGALVPLQRGSSTRSSSPSLKPQLAS</sequence>
<protein>
    <submittedName>
        <fullName evidence="8">ABC-2 type transporter-domain-containing protein</fullName>
    </submittedName>
</protein>
<evidence type="ECO:0000256" key="5">
    <source>
        <dbReference type="ARBA" id="ARBA00023136"/>
    </source>
</evidence>
<evidence type="ECO:0000256" key="2">
    <source>
        <dbReference type="ARBA" id="ARBA00022448"/>
    </source>
</evidence>
<feature type="transmembrane region" description="Helical" evidence="6">
    <location>
        <begin position="198"/>
        <end position="229"/>
    </location>
</feature>
<comment type="subcellular location">
    <subcellularLocation>
        <location evidence="1">Membrane</location>
        <topology evidence="1">Multi-pass membrane protein</topology>
    </subcellularLocation>
</comment>
<keyword evidence="9" id="KW-1185">Reference proteome</keyword>
<evidence type="ECO:0000256" key="1">
    <source>
        <dbReference type="ARBA" id="ARBA00004141"/>
    </source>
</evidence>
<keyword evidence="5 6" id="KW-0472">Membrane</keyword>
<evidence type="ECO:0000259" key="7">
    <source>
        <dbReference type="Pfam" id="PF01061"/>
    </source>
</evidence>
<evidence type="ECO:0000313" key="8">
    <source>
        <dbReference type="EMBL" id="KAJ8100544.1"/>
    </source>
</evidence>
<evidence type="ECO:0000256" key="4">
    <source>
        <dbReference type="ARBA" id="ARBA00022989"/>
    </source>
</evidence>
<feature type="domain" description="ABC-2 type transporter transmembrane" evidence="7">
    <location>
        <begin position="109"/>
        <end position="271"/>
    </location>
</feature>
<dbReference type="PANTHER" id="PTHR48041">
    <property type="entry name" value="ABC TRANSPORTER G FAMILY MEMBER 28"/>
    <property type="match status" value="1"/>
</dbReference>
<proteinExistence type="predicted"/>
<dbReference type="Proteomes" id="UP001217417">
    <property type="component" value="Unassembled WGS sequence"/>
</dbReference>
<keyword evidence="3 6" id="KW-0812">Transmembrane</keyword>
<evidence type="ECO:0000256" key="6">
    <source>
        <dbReference type="SAM" id="Phobius"/>
    </source>
</evidence>
<evidence type="ECO:0000313" key="9">
    <source>
        <dbReference type="Proteomes" id="UP001217417"/>
    </source>
</evidence>
<comment type="caution">
    <text evidence="8">The sequence shown here is derived from an EMBL/GenBank/DDBJ whole genome shotgun (WGS) entry which is preliminary data.</text>
</comment>
<keyword evidence="4 6" id="KW-1133">Transmembrane helix</keyword>
<feature type="transmembrane region" description="Helical" evidence="6">
    <location>
        <begin position="126"/>
        <end position="148"/>
    </location>
</feature>
<dbReference type="InterPro" id="IPR050352">
    <property type="entry name" value="ABCG_transporters"/>
</dbReference>
<organism evidence="8 9">
    <name type="scientific">Lipomyces tetrasporus</name>
    <dbReference type="NCBI Taxonomy" id="54092"/>
    <lineage>
        <taxon>Eukaryota</taxon>
        <taxon>Fungi</taxon>
        <taxon>Dikarya</taxon>
        <taxon>Ascomycota</taxon>
        <taxon>Saccharomycotina</taxon>
        <taxon>Lipomycetes</taxon>
        <taxon>Lipomycetales</taxon>
        <taxon>Lipomycetaceae</taxon>
        <taxon>Lipomyces</taxon>
    </lineage>
</organism>
<dbReference type="AlphaFoldDB" id="A0AAD7QSD7"/>
<dbReference type="GO" id="GO:0140359">
    <property type="term" value="F:ABC-type transporter activity"/>
    <property type="evidence" value="ECO:0007669"/>
    <property type="project" value="InterPro"/>
</dbReference>
<dbReference type="GO" id="GO:0016020">
    <property type="term" value="C:membrane"/>
    <property type="evidence" value="ECO:0007669"/>
    <property type="project" value="UniProtKB-SubCell"/>
</dbReference>
<reference evidence="8" key="1">
    <citation type="submission" date="2023-03" db="EMBL/GenBank/DDBJ databases">
        <title>Near-Complete genome sequence of Lipomyces tetrasporous NRRL Y-64009, an oleaginous yeast capable of growing on lignocellulosic hydrolysates.</title>
        <authorList>
            <consortium name="Lawrence Berkeley National Laboratory"/>
            <person name="Jagtap S.S."/>
            <person name="Liu J.-J."/>
            <person name="Walukiewicz H.E."/>
            <person name="Pangilinan J."/>
            <person name="Lipzen A."/>
            <person name="Ahrendt S."/>
            <person name="Koriabine M."/>
            <person name="Cobaugh K."/>
            <person name="Salamov A."/>
            <person name="Yoshinaga Y."/>
            <person name="Ng V."/>
            <person name="Daum C."/>
            <person name="Grigoriev I.V."/>
            <person name="Slininger P.J."/>
            <person name="Dien B.S."/>
            <person name="Jin Y.-S."/>
            <person name="Rao C.V."/>
        </authorList>
    </citation>
    <scope>NUCLEOTIDE SEQUENCE</scope>
    <source>
        <strain evidence="8">NRRL Y-64009</strain>
    </source>
</reference>
<name>A0AAD7QSD7_9ASCO</name>
<gene>
    <name evidence="8" type="ORF">POJ06DRAFT_290418</name>
</gene>
<dbReference type="EMBL" id="JARPMG010000005">
    <property type="protein sequence ID" value="KAJ8100544.1"/>
    <property type="molecule type" value="Genomic_DNA"/>
</dbReference>
<dbReference type="PANTHER" id="PTHR48041:SF91">
    <property type="entry name" value="ABC TRANSPORTER G FAMILY MEMBER 28"/>
    <property type="match status" value="1"/>
</dbReference>
<dbReference type="RefSeq" id="XP_056043994.1">
    <property type="nucleotide sequence ID" value="XM_056190342.1"/>
</dbReference>